<dbReference type="InterPro" id="IPR005594">
    <property type="entry name" value="YadA_C"/>
</dbReference>
<keyword evidence="5" id="KW-1134">Transmembrane beta strand</keyword>
<gene>
    <name evidence="13" type="primary">omp-alpha</name>
    <name evidence="13" type="ORF">ERS852385_01171</name>
</gene>
<evidence type="ECO:0000313" key="13">
    <source>
        <dbReference type="EMBL" id="CUN71518.1"/>
    </source>
</evidence>
<dbReference type="STRING" id="187979.ERS852385_01171"/>
<dbReference type="PANTHER" id="PTHR24637">
    <property type="entry name" value="COLLAGEN"/>
    <property type="match status" value="1"/>
</dbReference>
<dbReference type="EMBL" id="CYYU01000006">
    <property type="protein sequence ID" value="CUN71518.1"/>
    <property type="molecule type" value="Genomic_DNA"/>
</dbReference>
<evidence type="ECO:0000256" key="2">
    <source>
        <dbReference type="ARBA" id="ARBA00004442"/>
    </source>
</evidence>
<feature type="compositionally biased region" description="Basic and acidic residues" evidence="11">
    <location>
        <begin position="2973"/>
        <end position="2986"/>
    </location>
</feature>
<dbReference type="Gene3D" id="6.10.250.2120">
    <property type="match status" value="1"/>
</dbReference>
<dbReference type="CDD" id="cd12820">
    <property type="entry name" value="LbR_YadA-like"/>
    <property type="match status" value="3"/>
</dbReference>
<dbReference type="InterPro" id="IPR024973">
    <property type="entry name" value="ESPR"/>
</dbReference>
<dbReference type="InterPro" id="IPR001119">
    <property type="entry name" value="SLH_dom"/>
</dbReference>
<keyword evidence="9" id="KW-0472">Membrane</keyword>
<feature type="region of interest" description="Disordered" evidence="11">
    <location>
        <begin position="2973"/>
        <end position="2994"/>
    </location>
</feature>
<keyword evidence="14" id="KW-1185">Reference proteome</keyword>
<dbReference type="InterPro" id="IPR008635">
    <property type="entry name" value="Coiled_stalk_dom"/>
</dbReference>
<keyword evidence="10" id="KW-0998">Cell outer membrane</keyword>
<reference evidence="13 14" key="1">
    <citation type="submission" date="2015-09" db="EMBL/GenBank/DDBJ databases">
        <authorList>
            <consortium name="Pathogen Informatics"/>
        </authorList>
    </citation>
    <scope>NUCLEOTIDE SEQUENCE [LARGE SCALE GENOMIC DNA]</scope>
    <source>
        <strain evidence="13 14">2789STDY5608828</strain>
    </source>
</reference>
<dbReference type="SUPFAM" id="SSF101967">
    <property type="entry name" value="Adhesin YadA, collagen-binding domain"/>
    <property type="match status" value="5"/>
</dbReference>
<keyword evidence="8" id="KW-0653">Protein transport</keyword>
<dbReference type="InterPro" id="IPR045584">
    <property type="entry name" value="Pilin-like"/>
</dbReference>
<organism evidence="13 14">
    <name type="scientific">Mitsuokella jalaludinii</name>
    <dbReference type="NCBI Taxonomy" id="187979"/>
    <lineage>
        <taxon>Bacteria</taxon>
        <taxon>Bacillati</taxon>
        <taxon>Bacillota</taxon>
        <taxon>Negativicutes</taxon>
        <taxon>Selenomonadales</taxon>
        <taxon>Selenomonadaceae</taxon>
        <taxon>Mitsuokella</taxon>
    </lineage>
</organism>
<dbReference type="PROSITE" id="PS51272">
    <property type="entry name" value="SLH"/>
    <property type="match status" value="1"/>
</dbReference>
<dbReference type="Gene3D" id="2.20.70.140">
    <property type="match status" value="2"/>
</dbReference>
<sequence length="3007" mass="308827">MNHIYKVVWSKVKNCYVVVSEIARNGGKEHSRHAKKMPGGVYILPLALALNFGLPSSSQAAQAAEDTTIDLGNDGSTSYDGKGDLVIGNEETVATSDATKADKDSAGNLVYNYKKEDNTDELYSVTLYQAASNSIAAGTEDTDAVNVAQLKAALRQTGTGTIHDYSVNSTNTTTDTNYNYDADTGSNALAAGVSAKATGVRSVAVGNGAKAQGVDSIAIGTNAVATGQGAMVIGQYNTAEGQNSLAFGGGYNDANKGNKASSTASVAFGEGSWAVSEESVAFGYGTQAGNTITDKNGKYTGQNAVAFGNGTKALGGRSLAFGENTTANYNDSVAFGNGATAFSSGATAFGNRSRALSQYATSFGDNSVAAGSMSFAFGTDNIAGAALDDNGALELTDGSRMDSYGNKAYTTTSAEGKTTTYSIKGMGIPSGGDIHDYVVVTGTKADRTTGTYVEDYQGGIAEVKVNADGTVTKVKDLYSGKYGGWYQYDENEKLVRNAKGIPVVTASADMKSIPVTLDKATPGSNGYTLNGFKNATAFGYSTEASGNNATAFGNDTKAKAAAATAFGKTTTASGDNATAFGLSTTASGKQTTAFGSSTTASGDNATAFGENSTASGEAATAFGIDSTASGKNSLAGLGGTASNENSIALGKDTKADNADSAVSVAIGQNAEASGAQSLAIGFGNVSETNQSGNTPYPVSATQAAAKGAIAIGINTGAKGEHSIAMGSHTDAAKDSSVAIGFDTHAVEDSSVAIGSGTKAAGRYSVALGLSSIAGTETNDEKNPLDGGGSVAIGYAASAEASRSIAIGTGATAADSQFTTAVGDSTTAQAEGSVAIGAGSIATRGAGNKESIVSTDINTGKTTITYGDEKKAYLKPDTLSTDKISTWESTTGAVSVGGQATYKEYDDNGNLVKKTKLLTRQITNVAAGSDDTDAVNVAQLKAAQPTVTSNDHSVTIATSTDLTDYHKNYDLKIATATLSPETNGSGNSAVATGKVTVTNPTYTGSDRKPVTNENAYVTGNSVADAINNSGFKLTASASEGAVTGNKETLIHPGDTVTIDAGNNISLTQDKGKISIATKDNLNLGSADSKDDKQQDVPGTNGSITVNGKNGSSVAINGQDGSIGLTGPKGTDGTSTSIQMSTIMSDPTLDDGKNTKTTSGEGEQQTTTTQAPRIQYKNGNTTYEVATMDDGQKYAGDVQASDAKANAFSRKLNEQTNIVGGVKNLDALSTGNNVGVVSNGTDTLTIRLAKELTDLTSVTTVTKDAKGDKTSETVQDGNGITITPTTLGEGKSSVSLTDKGLSNGGNQITHVDSGLKDDTGNTVDLAAASGDVLNNAVNVGDLQKVQNVASAHTAVTVNGGVGAPDAEADGNLGSYTDKEKGNLLLAQKKDTTTGQITYDLKLNDNVILGKDGSDGKDGQEGTIGLTGKDGLPGADGKQGYSTTIIKTEKGQAGADGKTGKESLAGTDMTRIVYTDKDGGNPQTVATLDDGLKFVGNDGKEVTKKLNSTLSLTGGITDTDALQKASGKNLGVRSNKDGDGLEIVMTDTPDFTKVTVGGEVGKKITIGEQPNTDTKNPANGNYITGLDNTKWDKDHVTENRAATEGQLRDIAGAITNQTQGGGFALTSDEKGDDKIVKQDLGKAIQIKGDTTYKADGTVEKAGNIKTSVDVDNKAIKVELNKDVDLTKDGSIKAGETTINKDGVNTNEIKVGDITITNQGINGGAKQITNMASGIDGKQYGDAGDNNAASIGDVKQLARNEAKASEAKSGKNITVKDDHTVNLNDDIILGNDPIKQVTVKGSEGQVTIGSGDKTLTLGQQANGAGDKNPATGNFLNGLDNRNWDGEHIQNGRAATEDQLKTVSDAVKSAAATAGKHTVVTVEGGKDAGTTDYNGENLKLKVTDTAGQKTYDLKLSDKLNLGAVGKDGEKGTDGSIGLKGADGKSSIGLNGKDGISVIGKDGKNGVSIIGSNGLNGKDGIDGKISIGTPGKDGQPGKDAVSISGQNGEGHIGLTGPKGEPGADGTPGKDGISIDITTDLKSATLDDGKNVKTVIKDKEGKETTIEQAPRIQYKSGDSTYEVATMDDGQKYAGDFGDGASVKLNKTVIIKGNAAAGKTKDDFVDGNIAVVANKNQNGEDGELLIKLNKDLTGLNSATYTTSTKNGDVTTTSTTVVDGTGLKIDNGPSITNTGIDGGKHQITNVASGKDGKMYDTTVEDHGNWNNAANIGDVTNIAKSAADGVQAKSGKNITVDANNKVNLNDNITLGDDKDKTKQVSIDGNGAKITAGDGDNKVTVDGSKGQIVAGGDNGVKIGNIAEGDSSLTIYDKDGKATNQTDKAGKYVTNLDNKTWKDDGSYVSGRAATEDQLHQVESNVNKQITDVNTKIDKVDKHHTEVTVNGGTPAKADGAYTDGNLQLKQTTGEDGQKVYDLKLNDQLKVGQKGDAGKAGKDGNVTVETKGGTTVVIGHDGKDGKDGRDGLFVTGKDGKDGKSGVSITGPNGVAGRDGVDGKVGIAGKDGRDAVSIAGRDGVGHIGLTGPKGADGKDGAFTDLSTILGPATLDPAKNVKGKDGDAKDEKASRIHYETTVATKDGEKTVSHEVATMDDGMKYSGDSGSAAVKLNNNVQLYGGAKEYAAGDNIGVVVSQDGDNAKMQVKLAKDLKGIDSIDAKTVTTGNTTINNGGLTVKGDDKHKDITVQQGAVNMGGNKIEGVAPGRIAPDSTDAVNGSQLAQRDQAIGKLGGEVSNLDRRVDRVGAGAAALAALHPQDFDPDDKWDFAVGYGNYRGANAAAVGAFYRPNEDTTLSVGGTVGGGENMVNAGISFKFGQGNHVTNSRVAMAKEILALKDYVQKQDEKIEKLEALVGTQGSAAAPKRRSILFPDVPENHWAYVYVKKLADRGLLEGYPDGEFKGTRTITRYEFAAIFSRALENGASVDGDMERMSEEFEPEIRELSLSRFRVDRVEGDDNDRHKIERVRVNDRDELVKQKNGEQKKRYHDVYGSVIEKEAPSDAVK</sequence>
<comment type="subcellular location">
    <subcellularLocation>
        <location evidence="2">Cell outer membrane</location>
    </subcellularLocation>
    <subcellularLocation>
        <location evidence="1">Cell surface</location>
    </subcellularLocation>
</comment>
<keyword evidence="6" id="KW-0812">Transmembrane</keyword>
<dbReference type="Gene3D" id="6.20.50.100">
    <property type="match status" value="1"/>
</dbReference>
<dbReference type="GO" id="GO:0009279">
    <property type="term" value="C:cell outer membrane"/>
    <property type="evidence" value="ECO:0007669"/>
    <property type="project" value="UniProtKB-SubCell"/>
</dbReference>
<evidence type="ECO:0000256" key="6">
    <source>
        <dbReference type="ARBA" id="ARBA00022692"/>
    </source>
</evidence>
<name>A0A173Z8L5_9FIRM</name>
<feature type="region of interest" description="Disordered" evidence="11">
    <location>
        <begin position="1081"/>
        <end position="1168"/>
    </location>
</feature>
<dbReference type="eggNOG" id="COG5295">
    <property type="taxonomic scope" value="Bacteria"/>
</dbReference>
<evidence type="ECO:0000256" key="11">
    <source>
        <dbReference type="SAM" id="MobiDB-lite"/>
    </source>
</evidence>
<comment type="similarity">
    <text evidence="3">Belongs to the autotransporter-2 (AT-2) (TC 1.B.40) family.</text>
</comment>
<dbReference type="Pfam" id="PF05658">
    <property type="entry name" value="YadA_head"/>
    <property type="match status" value="14"/>
</dbReference>
<keyword evidence="4" id="KW-0813">Transport</keyword>
<feature type="region of interest" description="Disordered" evidence="11">
    <location>
        <begin position="2477"/>
        <end position="2498"/>
    </location>
</feature>
<dbReference type="GO" id="GO:0009986">
    <property type="term" value="C:cell surface"/>
    <property type="evidence" value="ECO:0007669"/>
    <property type="project" value="UniProtKB-SubCell"/>
</dbReference>
<dbReference type="Proteomes" id="UP000095546">
    <property type="component" value="Unassembled WGS sequence"/>
</dbReference>
<dbReference type="Gene3D" id="2.150.10.10">
    <property type="entry name" value="Serralysin-like metalloprotease, C-terminal"/>
    <property type="match status" value="7"/>
</dbReference>
<evidence type="ECO:0000256" key="10">
    <source>
        <dbReference type="ARBA" id="ARBA00023237"/>
    </source>
</evidence>
<dbReference type="InterPro" id="IPR011049">
    <property type="entry name" value="Serralysin-like_metalloprot_C"/>
</dbReference>
<proteinExistence type="inferred from homology"/>
<evidence type="ECO:0000256" key="5">
    <source>
        <dbReference type="ARBA" id="ARBA00022452"/>
    </source>
</evidence>
<accession>A0A173Z8L5</accession>
<evidence type="ECO:0000256" key="1">
    <source>
        <dbReference type="ARBA" id="ARBA00004241"/>
    </source>
</evidence>
<dbReference type="GO" id="GO:0015031">
    <property type="term" value="P:protein transport"/>
    <property type="evidence" value="ECO:0007669"/>
    <property type="project" value="UniProtKB-KW"/>
</dbReference>
<dbReference type="Pfam" id="PF05662">
    <property type="entry name" value="YadA_stalk"/>
    <property type="match status" value="3"/>
</dbReference>
<evidence type="ECO:0000313" key="14">
    <source>
        <dbReference type="Proteomes" id="UP000095546"/>
    </source>
</evidence>
<dbReference type="Gene3D" id="3.30.1300.30">
    <property type="entry name" value="GSPII I/J protein-like"/>
    <property type="match status" value="1"/>
</dbReference>
<evidence type="ECO:0000256" key="8">
    <source>
        <dbReference type="ARBA" id="ARBA00022927"/>
    </source>
</evidence>
<feature type="domain" description="SLH" evidence="12">
    <location>
        <begin position="2869"/>
        <end position="2932"/>
    </location>
</feature>
<feature type="compositionally biased region" description="Low complexity" evidence="11">
    <location>
        <begin position="1153"/>
        <end position="1168"/>
    </location>
</feature>
<dbReference type="Pfam" id="PF03895">
    <property type="entry name" value="YadA_anchor"/>
    <property type="match status" value="1"/>
</dbReference>
<evidence type="ECO:0000256" key="3">
    <source>
        <dbReference type="ARBA" id="ARBA00005848"/>
    </source>
</evidence>
<evidence type="ECO:0000259" key="12">
    <source>
        <dbReference type="PROSITE" id="PS51272"/>
    </source>
</evidence>
<feature type="compositionally biased region" description="Low complexity" evidence="11">
    <location>
        <begin position="1132"/>
        <end position="1143"/>
    </location>
</feature>
<dbReference type="Pfam" id="PF13018">
    <property type="entry name" value="ESPR"/>
    <property type="match status" value="1"/>
</dbReference>
<feature type="compositionally biased region" description="Polar residues" evidence="11">
    <location>
        <begin position="1095"/>
        <end position="1118"/>
    </location>
</feature>
<dbReference type="eggNOG" id="COG1196">
    <property type="taxonomic scope" value="Bacteria"/>
</dbReference>
<dbReference type="Pfam" id="PF00395">
    <property type="entry name" value="SLH"/>
    <property type="match status" value="1"/>
</dbReference>
<dbReference type="SUPFAM" id="SSF54523">
    <property type="entry name" value="Pili subunits"/>
    <property type="match status" value="1"/>
</dbReference>
<evidence type="ECO:0000256" key="7">
    <source>
        <dbReference type="ARBA" id="ARBA00022729"/>
    </source>
</evidence>
<keyword evidence="7" id="KW-0732">Signal</keyword>
<evidence type="ECO:0000256" key="9">
    <source>
        <dbReference type="ARBA" id="ARBA00023136"/>
    </source>
</evidence>
<protein>
    <submittedName>
        <fullName evidence="13">Outer membrane protein alpha</fullName>
    </submittedName>
</protein>
<evidence type="ECO:0000256" key="4">
    <source>
        <dbReference type="ARBA" id="ARBA00022448"/>
    </source>
</evidence>
<dbReference type="InterPro" id="IPR008640">
    <property type="entry name" value="Adhesin_Head_dom"/>
</dbReference>